<keyword evidence="2" id="KW-1185">Reference proteome</keyword>
<name>A0ACB9KYN4_9MYRT</name>
<evidence type="ECO:0000313" key="1">
    <source>
        <dbReference type="EMBL" id="KAI4302547.1"/>
    </source>
</evidence>
<accession>A0ACB9KYN4</accession>
<reference evidence="2" key="1">
    <citation type="journal article" date="2023" name="Front. Plant Sci.">
        <title>Chromosomal-level genome assembly of Melastoma candidum provides insights into trichome evolution.</title>
        <authorList>
            <person name="Zhong Y."/>
            <person name="Wu W."/>
            <person name="Sun C."/>
            <person name="Zou P."/>
            <person name="Liu Y."/>
            <person name="Dai S."/>
            <person name="Zhou R."/>
        </authorList>
    </citation>
    <scope>NUCLEOTIDE SEQUENCE [LARGE SCALE GENOMIC DNA]</scope>
</reference>
<comment type="caution">
    <text evidence="1">The sequence shown here is derived from an EMBL/GenBank/DDBJ whole genome shotgun (WGS) entry which is preliminary data.</text>
</comment>
<dbReference type="Proteomes" id="UP001057402">
    <property type="component" value="Chromosome 12"/>
</dbReference>
<protein>
    <submittedName>
        <fullName evidence="1">Uncharacterized protein</fullName>
    </submittedName>
</protein>
<organism evidence="1 2">
    <name type="scientific">Melastoma candidum</name>
    <dbReference type="NCBI Taxonomy" id="119954"/>
    <lineage>
        <taxon>Eukaryota</taxon>
        <taxon>Viridiplantae</taxon>
        <taxon>Streptophyta</taxon>
        <taxon>Embryophyta</taxon>
        <taxon>Tracheophyta</taxon>
        <taxon>Spermatophyta</taxon>
        <taxon>Magnoliopsida</taxon>
        <taxon>eudicotyledons</taxon>
        <taxon>Gunneridae</taxon>
        <taxon>Pentapetalae</taxon>
        <taxon>rosids</taxon>
        <taxon>malvids</taxon>
        <taxon>Myrtales</taxon>
        <taxon>Melastomataceae</taxon>
        <taxon>Melastomatoideae</taxon>
        <taxon>Melastomateae</taxon>
        <taxon>Melastoma</taxon>
    </lineage>
</organism>
<sequence>MGSKTTISLLFFLVFSSSFLFSSTLSRKLFVVQDDEQPGSGGSSGGDSLHCVQQLMPCKPYLKGSNPPATCCIPLKQAVANEPQCLCRVFQNQDLMKSFNVTLDDALALAASCGAHADMSVCKKVAAPSNSPAIPSPPSPPKASTTPPATAGSSTSSGISELAPRVGTFIIALALTVSLF</sequence>
<evidence type="ECO:0000313" key="2">
    <source>
        <dbReference type="Proteomes" id="UP001057402"/>
    </source>
</evidence>
<dbReference type="EMBL" id="CM042891">
    <property type="protein sequence ID" value="KAI4302547.1"/>
    <property type="molecule type" value="Genomic_DNA"/>
</dbReference>
<gene>
    <name evidence="1" type="ORF">MLD38_038276</name>
</gene>
<proteinExistence type="predicted"/>